<sequence length="158" mass="18576">MFALLSYQSKGYDWQWLSFPFIDGGVQVTRTSDTHQLLLRKVYFFHSAEVSVYTTMDNKLVLHLSRFQACSGPNQTQIQLNQLPPQKVTFSCENNNQLSFSTVTTHLNKMIVNFEESELTINFADWNISDIKKDQFKQLHPHYFERLGQPSKYQWSRD</sequence>
<dbReference type="EMBL" id="BATM01000038">
    <property type="protein sequence ID" value="GAD80612.1"/>
    <property type="molecule type" value="Genomic_DNA"/>
</dbReference>
<dbReference type="AlphaFoldDB" id="U3B5A0"/>
<proteinExistence type="predicted"/>
<keyword evidence="2" id="KW-1185">Reference proteome</keyword>
<evidence type="ECO:0000313" key="1">
    <source>
        <dbReference type="EMBL" id="GAD80612.1"/>
    </source>
</evidence>
<gene>
    <name evidence="1" type="ORF">VEZ01S_38_00010</name>
</gene>
<reference evidence="1 2" key="1">
    <citation type="submission" date="2013-09" db="EMBL/GenBank/DDBJ databases">
        <title>Whole genome shotgun sequence of Vibrio ezurae NBRC 102218.</title>
        <authorList>
            <person name="Yoshida I."/>
            <person name="Hosoyama A."/>
            <person name="Numata M."/>
            <person name="Hashimoto M."/>
            <person name="Hosoyama Y."/>
            <person name="Tsuchikane K."/>
            <person name="Noguchi M."/>
            <person name="Hirakata S."/>
            <person name="Ichikawa N."/>
            <person name="Ohji S."/>
            <person name="Yamazoe A."/>
            <person name="Fujita N."/>
        </authorList>
    </citation>
    <scope>NUCLEOTIDE SEQUENCE [LARGE SCALE GENOMIC DNA]</scope>
    <source>
        <strain evidence="1 2">NBRC 102218</strain>
    </source>
</reference>
<protein>
    <submittedName>
        <fullName evidence="1">Uncharacterized protein</fullName>
    </submittedName>
</protein>
<dbReference type="Proteomes" id="UP000016562">
    <property type="component" value="Unassembled WGS sequence"/>
</dbReference>
<accession>U3B5A0</accession>
<name>U3B5A0_9VIBR</name>
<organism evidence="1 2">
    <name type="scientific">Vibrio ezurae NBRC 102218</name>
    <dbReference type="NCBI Taxonomy" id="1219080"/>
    <lineage>
        <taxon>Bacteria</taxon>
        <taxon>Pseudomonadati</taxon>
        <taxon>Pseudomonadota</taxon>
        <taxon>Gammaproteobacteria</taxon>
        <taxon>Vibrionales</taxon>
        <taxon>Vibrionaceae</taxon>
        <taxon>Vibrio</taxon>
    </lineage>
</organism>
<evidence type="ECO:0000313" key="2">
    <source>
        <dbReference type="Proteomes" id="UP000016562"/>
    </source>
</evidence>
<comment type="caution">
    <text evidence="1">The sequence shown here is derived from an EMBL/GenBank/DDBJ whole genome shotgun (WGS) entry which is preliminary data.</text>
</comment>
<dbReference type="eggNOG" id="ENOG5031VUC">
    <property type="taxonomic scope" value="Bacteria"/>
</dbReference>